<reference evidence="1" key="1">
    <citation type="submission" date="2020-11" db="EMBL/GenBank/DDBJ databases">
        <authorList>
            <person name="Tran Van P."/>
        </authorList>
    </citation>
    <scope>NUCLEOTIDE SEQUENCE</scope>
</reference>
<organism evidence="1">
    <name type="scientific">Timema bartmani</name>
    <dbReference type="NCBI Taxonomy" id="61472"/>
    <lineage>
        <taxon>Eukaryota</taxon>
        <taxon>Metazoa</taxon>
        <taxon>Ecdysozoa</taxon>
        <taxon>Arthropoda</taxon>
        <taxon>Hexapoda</taxon>
        <taxon>Insecta</taxon>
        <taxon>Pterygota</taxon>
        <taxon>Neoptera</taxon>
        <taxon>Polyneoptera</taxon>
        <taxon>Phasmatodea</taxon>
        <taxon>Timematodea</taxon>
        <taxon>Timematoidea</taxon>
        <taxon>Timematidae</taxon>
        <taxon>Timema</taxon>
    </lineage>
</organism>
<protein>
    <submittedName>
        <fullName evidence="1">Uncharacterized protein</fullName>
    </submittedName>
</protein>
<name>A0A7R9EM75_9NEOP</name>
<accession>A0A7R9EM75</accession>
<gene>
    <name evidence="1" type="ORF">TBIB3V08_LOCUS386</name>
</gene>
<dbReference type="EMBL" id="OD564317">
    <property type="protein sequence ID" value="CAD7437783.1"/>
    <property type="molecule type" value="Genomic_DNA"/>
</dbReference>
<evidence type="ECO:0000313" key="1">
    <source>
        <dbReference type="EMBL" id="CAD7437783.1"/>
    </source>
</evidence>
<proteinExistence type="predicted"/>
<sequence length="178" mass="19475">MRGGQTGASERATERARLKDRTGSIFQARTLDPFTQPRFGASSSTNNERYQLITRSLASVATQSLTRSLARLDVEGYINRKCTRIRVEGECKTHFGKTTLSRPARDSNLDLPVIGSLAYSKISALDHAATEAVINFVIRVGRLFRDVSAARNGLEDCCVAFKKRVIDGSGLLVSGHSL</sequence>
<dbReference type="AlphaFoldDB" id="A0A7R9EM75"/>